<feature type="compositionally biased region" description="Low complexity" evidence="3">
    <location>
        <begin position="529"/>
        <end position="547"/>
    </location>
</feature>
<dbReference type="CDD" id="cd00821">
    <property type="entry name" value="PH"/>
    <property type="match status" value="1"/>
</dbReference>
<feature type="region of interest" description="Disordered" evidence="3">
    <location>
        <begin position="468"/>
        <end position="548"/>
    </location>
</feature>
<evidence type="ECO:0000313" key="6">
    <source>
        <dbReference type="Proteomes" id="UP001363151"/>
    </source>
</evidence>
<dbReference type="InterPro" id="IPR014756">
    <property type="entry name" value="Ig_E-set"/>
</dbReference>
<dbReference type="PROSITE" id="PS50194">
    <property type="entry name" value="FILAMIN_REPEAT"/>
    <property type="match status" value="2"/>
</dbReference>
<feature type="compositionally biased region" description="Basic residues" evidence="3">
    <location>
        <begin position="483"/>
        <end position="499"/>
    </location>
</feature>
<protein>
    <recommendedName>
        <fullName evidence="4">PH domain-containing protein</fullName>
    </recommendedName>
</protein>
<feature type="region of interest" description="Disordered" evidence="3">
    <location>
        <begin position="26"/>
        <end position="59"/>
    </location>
</feature>
<keyword evidence="6" id="KW-1185">Reference proteome</keyword>
<dbReference type="InterPro" id="IPR011993">
    <property type="entry name" value="PH-like_dom_sf"/>
</dbReference>
<reference evidence="5 6" key="1">
    <citation type="submission" date="2024-03" db="EMBL/GenBank/DDBJ databases">
        <title>Aureococcus anophagefferens CCMP1851 and Kratosvirus quantuckense: Draft genome of a second virus-susceptible host strain in the model system.</title>
        <authorList>
            <person name="Chase E."/>
            <person name="Truchon A.R."/>
            <person name="Schepens W."/>
            <person name="Wilhelm S.W."/>
        </authorList>
    </citation>
    <scope>NUCLEOTIDE SEQUENCE [LARGE SCALE GENOMIC DNA]</scope>
    <source>
        <strain evidence="5 6">CCMP1851</strain>
    </source>
</reference>
<evidence type="ECO:0000256" key="2">
    <source>
        <dbReference type="PROSITE-ProRule" id="PRU00087"/>
    </source>
</evidence>
<feature type="region of interest" description="Disordered" evidence="3">
    <location>
        <begin position="202"/>
        <end position="222"/>
    </location>
</feature>
<dbReference type="InterPro" id="IPR013783">
    <property type="entry name" value="Ig-like_fold"/>
</dbReference>
<gene>
    <name evidence="5" type="ORF">SO694_00087165</name>
</gene>
<sequence>MVFLRRKPAARRKSLQQMLELDEMQARATILDGGSDAEASDDEAPDDEAAESEEEEDAGPILASLREGVAAQLRVSSGTLKLKSEGSRLRGQRRWADYFFVLKTELVHPQDRVELLWYLDADAMDPEGSLDLFESFVQEDPGSHKDRDVTWTWLLSTPTRTLRLCAASEDASEAWRESLALAGQYASRVRTRLHPLLAAKRDKVEEEQGAAPQRRGSQFGRRRASWLAKQSWDLGDEDAKRCYPTGAGLFNATCGSPAAFVVETLDERGDPLDSGGLSFTATLENESHLFKLDVVDENSGTYACEYRVAPPPGLYELSILLNDEFHVEGSPFTCTVAPGPAVAHNSALRGDGVARAAPGDEAHFCLQARDAHGHDLQAGGAAVEVRIDGPAAVVALTDDGDGSYTCCYEVEDATGSGDALGERPDAWVAARGKADARLPAASHPLDSKVLVHVLLDSKHVAGSPFAPEIVPAAAPEQAPPPPKRARRPRRARRQRHAAPHARDYTPRKSPASSNRSDASPEPLPPPPAATARTPASSSSPRAPLLSPGDMLKATRRDRAVHDALQASEGQLREVFLHYAHLPDASTSIAVDKYLVFDDDRGKGLVNLGRDFEICPHLLPKSALHKCYSAVANQHGSNPYGLTYAQFLDLVAVLGRAAFDKPHYQALYTTNAAKLSVLLERWGLADPVRLEIIRNRA</sequence>
<organism evidence="5 6">
    <name type="scientific">Aureococcus anophagefferens</name>
    <name type="common">Harmful bloom alga</name>
    <dbReference type="NCBI Taxonomy" id="44056"/>
    <lineage>
        <taxon>Eukaryota</taxon>
        <taxon>Sar</taxon>
        <taxon>Stramenopiles</taxon>
        <taxon>Ochrophyta</taxon>
        <taxon>Pelagophyceae</taxon>
        <taxon>Pelagomonadales</taxon>
        <taxon>Pelagomonadaceae</taxon>
        <taxon>Aureococcus</taxon>
    </lineage>
</organism>
<comment type="caution">
    <text evidence="5">The sequence shown here is derived from an EMBL/GenBank/DDBJ whole genome shotgun (WGS) entry which is preliminary data.</text>
</comment>
<dbReference type="InterPro" id="IPR001849">
    <property type="entry name" value="PH_domain"/>
</dbReference>
<evidence type="ECO:0000313" key="5">
    <source>
        <dbReference type="EMBL" id="KAK7248082.1"/>
    </source>
</evidence>
<dbReference type="PANTHER" id="PTHR38537">
    <property type="entry name" value="JITTERBUG, ISOFORM N"/>
    <property type="match status" value="1"/>
</dbReference>
<proteinExistence type="predicted"/>
<dbReference type="SMART" id="SM00233">
    <property type="entry name" value="PH"/>
    <property type="match status" value="1"/>
</dbReference>
<dbReference type="InterPro" id="IPR044801">
    <property type="entry name" value="Filamin"/>
</dbReference>
<dbReference type="PROSITE" id="PS50003">
    <property type="entry name" value="PH_DOMAIN"/>
    <property type="match status" value="1"/>
</dbReference>
<evidence type="ECO:0000259" key="4">
    <source>
        <dbReference type="PROSITE" id="PS50003"/>
    </source>
</evidence>
<dbReference type="Pfam" id="PF00630">
    <property type="entry name" value="Filamin"/>
    <property type="match status" value="2"/>
</dbReference>
<feature type="compositionally biased region" description="Acidic residues" evidence="3">
    <location>
        <begin position="38"/>
        <end position="58"/>
    </location>
</feature>
<evidence type="ECO:0000256" key="1">
    <source>
        <dbReference type="ARBA" id="ARBA00022737"/>
    </source>
</evidence>
<keyword evidence="1" id="KW-0677">Repeat</keyword>
<dbReference type="InterPro" id="IPR017868">
    <property type="entry name" value="Filamin/ABP280_repeat-like"/>
</dbReference>
<accession>A0ABR1G433</accession>
<feature type="repeat" description="Filamin" evidence="2">
    <location>
        <begin position="234"/>
        <end position="336"/>
    </location>
</feature>
<dbReference type="EMBL" id="JBBJCI010000121">
    <property type="protein sequence ID" value="KAK7248082.1"/>
    <property type="molecule type" value="Genomic_DNA"/>
</dbReference>
<dbReference type="PANTHER" id="PTHR38537:SF8">
    <property type="entry name" value="FILAMIN-A"/>
    <property type="match status" value="1"/>
</dbReference>
<dbReference type="SUPFAM" id="SSF81296">
    <property type="entry name" value="E set domains"/>
    <property type="match status" value="2"/>
</dbReference>
<name>A0ABR1G433_AURAN</name>
<dbReference type="InterPro" id="IPR001298">
    <property type="entry name" value="Filamin/ABP280_rpt"/>
</dbReference>
<evidence type="ECO:0000256" key="3">
    <source>
        <dbReference type="SAM" id="MobiDB-lite"/>
    </source>
</evidence>
<dbReference type="Gene3D" id="2.60.40.10">
    <property type="entry name" value="Immunoglobulins"/>
    <property type="match status" value="2"/>
</dbReference>
<feature type="domain" description="PH" evidence="4">
    <location>
        <begin position="73"/>
        <end position="184"/>
    </location>
</feature>
<dbReference type="SUPFAM" id="SSF50729">
    <property type="entry name" value="PH domain-like"/>
    <property type="match status" value="1"/>
</dbReference>
<dbReference type="Gene3D" id="2.30.29.30">
    <property type="entry name" value="Pleckstrin-homology domain (PH domain)/Phosphotyrosine-binding domain (PTB)"/>
    <property type="match status" value="1"/>
</dbReference>
<dbReference type="Proteomes" id="UP001363151">
    <property type="component" value="Unassembled WGS sequence"/>
</dbReference>
<dbReference type="SMART" id="SM00557">
    <property type="entry name" value="IG_FLMN"/>
    <property type="match status" value="2"/>
</dbReference>
<feature type="repeat" description="Filamin" evidence="2">
    <location>
        <begin position="338"/>
        <end position="408"/>
    </location>
</feature>